<gene>
    <name evidence="1" type="ORF">Poli38472_004193</name>
</gene>
<dbReference type="AlphaFoldDB" id="A0A8K1CQB6"/>
<reference evidence="1" key="1">
    <citation type="submission" date="2019-03" db="EMBL/GenBank/DDBJ databases">
        <title>Long read genome sequence of the mycoparasitic Pythium oligandrum ATCC 38472 isolated from sugarbeet rhizosphere.</title>
        <authorList>
            <person name="Gaulin E."/>
        </authorList>
    </citation>
    <scope>NUCLEOTIDE SEQUENCE</scope>
    <source>
        <strain evidence="1">ATCC 38472_TT</strain>
    </source>
</reference>
<dbReference type="EMBL" id="SPLM01000036">
    <property type="protein sequence ID" value="TMW66428.1"/>
    <property type="molecule type" value="Genomic_DNA"/>
</dbReference>
<dbReference type="Pfam" id="PF11095">
    <property type="entry name" value="Gemin7"/>
    <property type="match status" value="1"/>
</dbReference>
<name>A0A8K1CQB6_PYTOL</name>
<comment type="caution">
    <text evidence="1">The sequence shown here is derived from an EMBL/GenBank/DDBJ whole genome shotgun (WGS) entry which is preliminary data.</text>
</comment>
<proteinExistence type="predicted"/>
<dbReference type="Proteomes" id="UP000794436">
    <property type="component" value="Unassembled WGS sequence"/>
</dbReference>
<accession>A0A8K1CQB6</accession>
<dbReference type="Gene3D" id="2.30.30.100">
    <property type="match status" value="1"/>
</dbReference>
<dbReference type="GO" id="GO:0034719">
    <property type="term" value="C:SMN-Sm protein complex"/>
    <property type="evidence" value="ECO:0007669"/>
    <property type="project" value="InterPro"/>
</dbReference>
<dbReference type="OrthoDB" id="70763at2759"/>
<evidence type="ECO:0000313" key="2">
    <source>
        <dbReference type="Proteomes" id="UP000794436"/>
    </source>
</evidence>
<dbReference type="InterPro" id="IPR020338">
    <property type="entry name" value="SMN_gemin7"/>
</dbReference>
<evidence type="ECO:0000313" key="1">
    <source>
        <dbReference type="EMBL" id="TMW66428.1"/>
    </source>
</evidence>
<protein>
    <submittedName>
        <fullName evidence="1">Uncharacterized protein</fullName>
    </submittedName>
</protein>
<sequence length="91" mass="9909">MDDKVAAKQRMLRLWVALSGTPEPSAVSILTTDKTLVTADSILPNGSQTLFATTNLMTPLGRYPTAVVRAQDIAQIDTKLSSEQLHELLRS</sequence>
<keyword evidence="2" id="KW-1185">Reference proteome</keyword>
<organism evidence="1 2">
    <name type="scientific">Pythium oligandrum</name>
    <name type="common">Mycoparasitic fungus</name>
    <dbReference type="NCBI Taxonomy" id="41045"/>
    <lineage>
        <taxon>Eukaryota</taxon>
        <taxon>Sar</taxon>
        <taxon>Stramenopiles</taxon>
        <taxon>Oomycota</taxon>
        <taxon>Peronosporomycetes</taxon>
        <taxon>Pythiales</taxon>
        <taxon>Pythiaceae</taxon>
        <taxon>Pythium</taxon>
    </lineage>
</organism>